<feature type="region of interest" description="Disordered" evidence="1">
    <location>
        <begin position="30"/>
        <end position="52"/>
    </location>
</feature>
<dbReference type="Pfam" id="PF06985">
    <property type="entry name" value="HET"/>
    <property type="match status" value="1"/>
</dbReference>
<dbReference type="EMBL" id="JAZHXI010000004">
    <property type="protein sequence ID" value="KAL2072428.1"/>
    <property type="molecule type" value="Genomic_DNA"/>
</dbReference>
<gene>
    <name evidence="3" type="ORF">VTL71DRAFT_11771</name>
</gene>
<protein>
    <recommendedName>
        <fullName evidence="2">Heterokaryon incompatibility domain-containing protein</fullName>
    </recommendedName>
</protein>
<accession>A0ABR4CSU3</accession>
<evidence type="ECO:0000259" key="2">
    <source>
        <dbReference type="Pfam" id="PF06985"/>
    </source>
</evidence>
<dbReference type="PANTHER" id="PTHR24148:SF73">
    <property type="entry name" value="HET DOMAIN PROTEIN (AFU_ORTHOLOGUE AFUA_8G01020)"/>
    <property type="match status" value="1"/>
</dbReference>
<dbReference type="InterPro" id="IPR052895">
    <property type="entry name" value="HetReg/Transcr_Mod"/>
</dbReference>
<evidence type="ECO:0000313" key="3">
    <source>
        <dbReference type="EMBL" id="KAL2072428.1"/>
    </source>
</evidence>
<keyword evidence="4" id="KW-1185">Reference proteome</keyword>
<dbReference type="Proteomes" id="UP001595075">
    <property type="component" value="Unassembled WGS sequence"/>
</dbReference>
<proteinExistence type="predicted"/>
<dbReference type="PANTHER" id="PTHR24148">
    <property type="entry name" value="ANKYRIN REPEAT DOMAIN-CONTAINING PROTEIN 39 HOMOLOG-RELATED"/>
    <property type="match status" value="1"/>
</dbReference>
<name>A0ABR4CSU3_9HELO</name>
<sequence length="693" mass="78103">MSVCLASTSSFLIMTDSNITSRLRKLRFGRRTSPTRSVPTPSKASSVSSQKSQTRLARIDIYRPLNPSAREIRLLHVLPEQPGSLLLGPDPISCVLSHVSLDDKPTYHALSYTWDDESLGQSFEDPDDVRRKRKVFISGFIFLDGQAVEVTPNLWAALWHLRRGANWFKSNPDSEVGEFGEKLDRENPVHFTYETPIWIDALCINQLDVAERNDQVQMMGSLYQSAQCVHSWTGLEIANTEGVIDLVEECYSKHSGSTYAEIRTEFEKVLLDQTLESHWKTLEMLCNVRYWHRLWVVQEFVLGRQCIIHIGLRAINSTMLTWFVRYTNINIRLLKKNGASMALPWNQMLLGFQTIQHRHMDREKATLSSILAEFGELECSDPRDKIYSLLGLGGQQAYDIQVDYTLDADTVYLNAVRTVIVQDRDLSMIYNPARYSCQCTKSQHTLSPLPSWVRDFRCLQDAYHGLLSGARFNPSGQDKAVITFTRDSNILVCRGLHVGTIGSIYVHESGSSTISNESRIQYLTRFTSSAPNALNSLQNSSPPSSDALLERLKLVYAAVTYNTSSRPTWDEATFIKHCTSSAHDDQPSTEDIEEAFGKWALLKLEALFCMTITSPLPGTNIDLVPAGPVFGKCYPFYQKGDIIVALYGCPLPIALRADPADQGRFKVLGEVCVPAFMRGQAVGMFEERDFELT</sequence>
<dbReference type="InterPro" id="IPR010730">
    <property type="entry name" value="HET"/>
</dbReference>
<reference evidence="3 4" key="1">
    <citation type="journal article" date="2024" name="Commun. Biol.">
        <title>Comparative genomic analysis of thermophilic fungi reveals convergent evolutionary adaptations and gene losses.</title>
        <authorList>
            <person name="Steindorff A.S."/>
            <person name="Aguilar-Pontes M.V."/>
            <person name="Robinson A.J."/>
            <person name="Andreopoulos B."/>
            <person name="LaButti K."/>
            <person name="Kuo A."/>
            <person name="Mondo S."/>
            <person name="Riley R."/>
            <person name="Otillar R."/>
            <person name="Haridas S."/>
            <person name="Lipzen A."/>
            <person name="Grimwood J."/>
            <person name="Schmutz J."/>
            <person name="Clum A."/>
            <person name="Reid I.D."/>
            <person name="Moisan M.C."/>
            <person name="Butler G."/>
            <person name="Nguyen T.T.M."/>
            <person name="Dewar K."/>
            <person name="Conant G."/>
            <person name="Drula E."/>
            <person name="Henrissat B."/>
            <person name="Hansel C."/>
            <person name="Singer S."/>
            <person name="Hutchinson M.I."/>
            <person name="de Vries R.P."/>
            <person name="Natvig D.O."/>
            <person name="Powell A.J."/>
            <person name="Tsang A."/>
            <person name="Grigoriev I.V."/>
        </authorList>
    </citation>
    <scope>NUCLEOTIDE SEQUENCE [LARGE SCALE GENOMIC DNA]</scope>
    <source>
        <strain evidence="3 4">CBS 494.80</strain>
    </source>
</reference>
<comment type="caution">
    <text evidence="3">The sequence shown here is derived from an EMBL/GenBank/DDBJ whole genome shotgun (WGS) entry which is preliminary data.</text>
</comment>
<evidence type="ECO:0000313" key="4">
    <source>
        <dbReference type="Proteomes" id="UP001595075"/>
    </source>
</evidence>
<feature type="compositionally biased region" description="Low complexity" evidence="1">
    <location>
        <begin position="37"/>
        <end position="52"/>
    </location>
</feature>
<organism evidence="3 4">
    <name type="scientific">Oculimacula yallundae</name>
    <dbReference type="NCBI Taxonomy" id="86028"/>
    <lineage>
        <taxon>Eukaryota</taxon>
        <taxon>Fungi</taxon>
        <taxon>Dikarya</taxon>
        <taxon>Ascomycota</taxon>
        <taxon>Pezizomycotina</taxon>
        <taxon>Leotiomycetes</taxon>
        <taxon>Helotiales</taxon>
        <taxon>Ploettnerulaceae</taxon>
        <taxon>Oculimacula</taxon>
    </lineage>
</organism>
<evidence type="ECO:0000256" key="1">
    <source>
        <dbReference type="SAM" id="MobiDB-lite"/>
    </source>
</evidence>
<feature type="domain" description="Heterokaryon incompatibility" evidence="2">
    <location>
        <begin position="196"/>
        <end position="299"/>
    </location>
</feature>